<dbReference type="Proteomes" id="UP000758155">
    <property type="component" value="Unassembled WGS sequence"/>
</dbReference>
<evidence type="ECO:0000256" key="12">
    <source>
        <dbReference type="SAM" id="Phobius"/>
    </source>
</evidence>
<comment type="subcellular location">
    <subcellularLocation>
        <location evidence="1">Membrane</location>
        <topology evidence="1">Multi-pass membrane protein</topology>
    </subcellularLocation>
</comment>
<dbReference type="CDD" id="cd03506">
    <property type="entry name" value="Delta6-FADS-like"/>
    <property type="match status" value="1"/>
</dbReference>
<reference evidence="14" key="1">
    <citation type="submission" date="2019-04" db="EMBL/GenBank/DDBJ databases">
        <title>Sequencing of skin fungus with MAO and IRED activity.</title>
        <authorList>
            <person name="Marsaioli A.J."/>
            <person name="Bonatto J.M.C."/>
            <person name="Reis Junior O."/>
        </authorList>
    </citation>
    <scope>NUCLEOTIDE SEQUENCE</scope>
    <source>
        <strain evidence="14">28M1</strain>
    </source>
</reference>
<keyword evidence="11 12" id="KW-0472">Membrane</keyword>
<evidence type="ECO:0000256" key="4">
    <source>
        <dbReference type="ARBA" id="ARBA00022617"/>
    </source>
</evidence>
<keyword evidence="6" id="KW-0479">Metal-binding</keyword>
<keyword evidence="9" id="KW-0408">Iron</keyword>
<dbReference type="PANTHER" id="PTHR19353:SF30">
    <property type="entry name" value="DELTA 8-(E)-SPHINGOLIPID DESATURASE"/>
    <property type="match status" value="1"/>
</dbReference>
<keyword evidence="5 12" id="KW-0812">Transmembrane</keyword>
<evidence type="ECO:0000259" key="13">
    <source>
        <dbReference type="Pfam" id="PF00487"/>
    </source>
</evidence>
<dbReference type="InterPro" id="IPR012171">
    <property type="entry name" value="Fatty_acid_desaturase"/>
</dbReference>
<feature type="transmembrane region" description="Helical" evidence="12">
    <location>
        <begin position="264"/>
        <end position="286"/>
    </location>
</feature>
<accession>A0A9P4WGC0</accession>
<organism evidence="14 15">
    <name type="scientific">Didymella heteroderae</name>
    <dbReference type="NCBI Taxonomy" id="1769908"/>
    <lineage>
        <taxon>Eukaryota</taxon>
        <taxon>Fungi</taxon>
        <taxon>Dikarya</taxon>
        <taxon>Ascomycota</taxon>
        <taxon>Pezizomycotina</taxon>
        <taxon>Dothideomycetes</taxon>
        <taxon>Pleosporomycetidae</taxon>
        <taxon>Pleosporales</taxon>
        <taxon>Pleosporineae</taxon>
        <taxon>Didymellaceae</taxon>
        <taxon>Didymella</taxon>
    </lineage>
</organism>
<dbReference type="EMBL" id="SWKV01000132">
    <property type="protein sequence ID" value="KAF3031625.1"/>
    <property type="molecule type" value="Genomic_DNA"/>
</dbReference>
<evidence type="ECO:0000256" key="10">
    <source>
        <dbReference type="ARBA" id="ARBA00023098"/>
    </source>
</evidence>
<dbReference type="GO" id="GO:0046872">
    <property type="term" value="F:metal ion binding"/>
    <property type="evidence" value="ECO:0007669"/>
    <property type="project" value="UniProtKB-KW"/>
</dbReference>
<keyword evidence="4" id="KW-0349">Heme</keyword>
<dbReference type="GO" id="GO:0006629">
    <property type="term" value="P:lipid metabolic process"/>
    <property type="evidence" value="ECO:0007669"/>
    <property type="project" value="UniProtKB-KW"/>
</dbReference>
<evidence type="ECO:0000256" key="9">
    <source>
        <dbReference type="ARBA" id="ARBA00023004"/>
    </source>
</evidence>
<evidence type="ECO:0000256" key="8">
    <source>
        <dbReference type="ARBA" id="ARBA00023002"/>
    </source>
</evidence>
<sequence>MQSDVGSPKKAKRPELERSVYHSSKALLLLKRYIVGRVVEPRVNVESPIRFSKTNGRSPGSQNGAKMTSDVKQAIARDYRALHEQIKAAGLYHCRYSDYTVESVRCALLVAAFVYLLRCEWYVTSALFLSMFWHQIMFVAHDAGHRSITGDSAVDTLIGASIAGLCCGMSISWWKSSHNIHHLVTNMPEHDPDVQNFPFFSTSPAFARSLTSTRLAWTRAAELLVPYQQYTYYPMMALARFNLYALNWLHVCSPRAARLGAPSWVRTVELVFMACFWLLFAYLLVWRTLPSWSVRAAFVAVSHMATMLLHAQFTLSRWGMSTSDLGPLESFAQHQLRTTMDIECPPWLDWFYGGLQFQAVHHLFPRLPRHSLRRAQGLVRQFCERTGL</sequence>
<comment type="pathway">
    <text evidence="2">Lipid metabolism.</text>
</comment>
<feature type="non-terminal residue" evidence="14">
    <location>
        <position position="388"/>
    </location>
</feature>
<evidence type="ECO:0000256" key="1">
    <source>
        <dbReference type="ARBA" id="ARBA00004141"/>
    </source>
</evidence>
<keyword evidence="7 12" id="KW-1133">Transmembrane helix</keyword>
<dbReference type="PIRSF" id="PIRSF015921">
    <property type="entry name" value="FA_sphinglp_des"/>
    <property type="match status" value="1"/>
</dbReference>
<dbReference type="Pfam" id="PF00487">
    <property type="entry name" value="FA_desaturase"/>
    <property type="match status" value="1"/>
</dbReference>
<evidence type="ECO:0000256" key="3">
    <source>
        <dbReference type="ARBA" id="ARBA00009295"/>
    </source>
</evidence>
<evidence type="ECO:0000256" key="2">
    <source>
        <dbReference type="ARBA" id="ARBA00005189"/>
    </source>
</evidence>
<evidence type="ECO:0000256" key="7">
    <source>
        <dbReference type="ARBA" id="ARBA00022989"/>
    </source>
</evidence>
<evidence type="ECO:0000256" key="6">
    <source>
        <dbReference type="ARBA" id="ARBA00022723"/>
    </source>
</evidence>
<keyword evidence="8" id="KW-0560">Oxidoreductase</keyword>
<proteinExistence type="inferred from homology"/>
<evidence type="ECO:0000256" key="5">
    <source>
        <dbReference type="ARBA" id="ARBA00022692"/>
    </source>
</evidence>
<evidence type="ECO:0000313" key="14">
    <source>
        <dbReference type="EMBL" id="KAF3031625.1"/>
    </source>
</evidence>
<dbReference type="AlphaFoldDB" id="A0A9P4WGC0"/>
<evidence type="ECO:0000313" key="15">
    <source>
        <dbReference type="Proteomes" id="UP000758155"/>
    </source>
</evidence>
<dbReference type="GO" id="GO:0016717">
    <property type="term" value="F:oxidoreductase activity, acting on paired donors, with oxidation of a pair of donors resulting in the reduction of molecular oxygen to two molecules of water"/>
    <property type="evidence" value="ECO:0007669"/>
    <property type="project" value="TreeGrafter"/>
</dbReference>
<comment type="similarity">
    <text evidence="3">Belongs to the fatty acid desaturase type 1 family.</text>
</comment>
<name>A0A9P4WGC0_9PLEO</name>
<keyword evidence="15" id="KW-1185">Reference proteome</keyword>
<dbReference type="GO" id="GO:0016020">
    <property type="term" value="C:membrane"/>
    <property type="evidence" value="ECO:0007669"/>
    <property type="project" value="UniProtKB-SubCell"/>
</dbReference>
<keyword evidence="10" id="KW-0443">Lipid metabolism</keyword>
<gene>
    <name evidence="14" type="ORF">E8E12_002535</name>
</gene>
<dbReference type="OrthoDB" id="260091at2759"/>
<dbReference type="PANTHER" id="PTHR19353">
    <property type="entry name" value="FATTY ACID DESATURASE 2"/>
    <property type="match status" value="1"/>
</dbReference>
<evidence type="ECO:0000256" key="11">
    <source>
        <dbReference type="ARBA" id="ARBA00023136"/>
    </source>
</evidence>
<dbReference type="InterPro" id="IPR005804">
    <property type="entry name" value="FA_desaturase_dom"/>
</dbReference>
<comment type="caution">
    <text evidence="14">The sequence shown here is derived from an EMBL/GenBank/DDBJ whole genome shotgun (WGS) entry which is preliminary data.</text>
</comment>
<feature type="domain" description="Fatty acid desaturase" evidence="13">
    <location>
        <begin position="123"/>
        <end position="387"/>
    </location>
</feature>
<protein>
    <recommendedName>
        <fullName evidence="13">Fatty acid desaturase domain-containing protein</fullName>
    </recommendedName>
</protein>